<dbReference type="Proteomes" id="UP001162992">
    <property type="component" value="Chromosome 16"/>
</dbReference>
<protein>
    <submittedName>
        <fullName evidence="1">Uncharacterized protein</fullName>
    </submittedName>
</protein>
<accession>A0ACC2BD16</accession>
<evidence type="ECO:0000313" key="2">
    <source>
        <dbReference type="Proteomes" id="UP001162992"/>
    </source>
</evidence>
<name>A0ACC2BD16_DIPCM</name>
<keyword evidence="2" id="KW-1185">Reference proteome</keyword>
<reference evidence="2" key="1">
    <citation type="journal article" date="2024" name="Proc. Natl. Acad. Sci. U.S.A.">
        <title>Extraordinary preservation of gene collinearity over three hundred million years revealed in homosporous lycophytes.</title>
        <authorList>
            <person name="Li C."/>
            <person name="Wickell D."/>
            <person name="Kuo L.Y."/>
            <person name="Chen X."/>
            <person name="Nie B."/>
            <person name="Liao X."/>
            <person name="Peng D."/>
            <person name="Ji J."/>
            <person name="Jenkins J."/>
            <person name="Williams M."/>
            <person name="Shu S."/>
            <person name="Plott C."/>
            <person name="Barry K."/>
            <person name="Rajasekar S."/>
            <person name="Grimwood J."/>
            <person name="Han X."/>
            <person name="Sun S."/>
            <person name="Hou Z."/>
            <person name="He W."/>
            <person name="Dai G."/>
            <person name="Sun C."/>
            <person name="Schmutz J."/>
            <person name="Leebens-Mack J.H."/>
            <person name="Li F.W."/>
            <person name="Wang L."/>
        </authorList>
    </citation>
    <scope>NUCLEOTIDE SEQUENCE [LARGE SCALE GENOMIC DNA]</scope>
    <source>
        <strain evidence="2">cv. PW_Plant_1</strain>
    </source>
</reference>
<organism evidence="1 2">
    <name type="scientific">Diphasiastrum complanatum</name>
    <name type="common">Issler's clubmoss</name>
    <name type="synonym">Lycopodium complanatum</name>
    <dbReference type="NCBI Taxonomy" id="34168"/>
    <lineage>
        <taxon>Eukaryota</taxon>
        <taxon>Viridiplantae</taxon>
        <taxon>Streptophyta</taxon>
        <taxon>Embryophyta</taxon>
        <taxon>Tracheophyta</taxon>
        <taxon>Lycopodiopsida</taxon>
        <taxon>Lycopodiales</taxon>
        <taxon>Lycopodiaceae</taxon>
        <taxon>Lycopodioideae</taxon>
        <taxon>Diphasiastrum</taxon>
    </lineage>
</organism>
<comment type="caution">
    <text evidence="1">The sequence shown here is derived from an EMBL/GenBank/DDBJ whole genome shotgun (WGS) entry which is preliminary data.</text>
</comment>
<dbReference type="EMBL" id="CM055107">
    <property type="protein sequence ID" value="KAJ7527658.1"/>
    <property type="molecule type" value="Genomic_DNA"/>
</dbReference>
<evidence type="ECO:0000313" key="1">
    <source>
        <dbReference type="EMBL" id="KAJ7527658.1"/>
    </source>
</evidence>
<sequence length="319" mass="36764">MENDKSCDVLDGMVTKITRLEVNKISDPKIEDVAAIFMDNCDKQGGLIIKTATTSTEIEVPRRHYFHPDVKKARDKPPPPVKPTMSLGKYTTLESRYAKLDAYKEKIMRQNEIVQIENKRLRGDLDRLQNVELDLEGEREKKQWYKDALHLERQAAMHQREEIQNLRKKLEEAEKINSENLRAKLLLLPTNTKASFISDSQSFEAFQTNILYIPSLVPPVSDAVYQIRASCSRQTNPLLGWPIIEGDFSSFAATCRTLENFNESSKSSACECVRLAGFYASYLRLWFKRPLGKKNRPKLQLDWFNPNFHVPKGQDFCCT</sequence>
<proteinExistence type="predicted"/>
<gene>
    <name evidence="1" type="ORF">O6H91_16G065100</name>
</gene>